<accession>A0A2N9EXJ5</accession>
<dbReference type="EMBL" id="OIVN01000647">
    <property type="protein sequence ID" value="SPC83467.1"/>
    <property type="molecule type" value="Genomic_DNA"/>
</dbReference>
<organism evidence="1">
    <name type="scientific">Fagus sylvatica</name>
    <name type="common">Beechnut</name>
    <dbReference type="NCBI Taxonomy" id="28930"/>
    <lineage>
        <taxon>Eukaryota</taxon>
        <taxon>Viridiplantae</taxon>
        <taxon>Streptophyta</taxon>
        <taxon>Embryophyta</taxon>
        <taxon>Tracheophyta</taxon>
        <taxon>Spermatophyta</taxon>
        <taxon>Magnoliopsida</taxon>
        <taxon>eudicotyledons</taxon>
        <taxon>Gunneridae</taxon>
        <taxon>Pentapetalae</taxon>
        <taxon>rosids</taxon>
        <taxon>fabids</taxon>
        <taxon>Fagales</taxon>
        <taxon>Fagaceae</taxon>
        <taxon>Fagus</taxon>
    </lineage>
</organism>
<dbReference type="AlphaFoldDB" id="A0A2N9EXJ5"/>
<protein>
    <submittedName>
        <fullName evidence="1">Uncharacterized protein</fullName>
    </submittedName>
</protein>
<evidence type="ECO:0000313" key="1">
    <source>
        <dbReference type="EMBL" id="SPC83467.1"/>
    </source>
</evidence>
<reference evidence="1" key="1">
    <citation type="submission" date="2018-02" db="EMBL/GenBank/DDBJ databases">
        <authorList>
            <person name="Cohen D.B."/>
            <person name="Kent A.D."/>
        </authorList>
    </citation>
    <scope>NUCLEOTIDE SEQUENCE</scope>
</reference>
<proteinExistence type="predicted"/>
<name>A0A2N9EXJ5_FAGSY</name>
<sequence>MEEKEGSARMSGLRRRKPNEEFNFKIAFCGSNSMIPDFGSKVEKENVDISTYKKLIPYSSSSAKNSPNQVLTPFLVVEKDFVVNTHILMDSHLYYFYGLSVWTLNFNSNSLDWKPAPSMNVSRSGARHFTLDADQKFCLLLESCIMHKNRGHPPEFDTRYVNFLVLDIHVPDDDDDEYDDDDDDYEPVYHKLSVSIVSIQKHILGEDHRCFGLWDAVLL</sequence>
<gene>
    <name evidence="1" type="ORF">FSB_LOCUS11349</name>
</gene>